<dbReference type="Proteomes" id="UP000053263">
    <property type="component" value="Unassembled WGS sequence"/>
</dbReference>
<reference evidence="1 2" key="1">
    <citation type="submission" date="2014-06" db="EMBL/GenBank/DDBJ databases">
        <title>Evolutionary Origins and Diversification of the Mycorrhizal Mutualists.</title>
        <authorList>
            <consortium name="DOE Joint Genome Institute"/>
            <consortium name="Mycorrhizal Genomics Consortium"/>
            <person name="Kohler A."/>
            <person name="Kuo A."/>
            <person name="Nagy L.G."/>
            <person name="Floudas D."/>
            <person name="Copeland A."/>
            <person name="Barry K.W."/>
            <person name="Cichocki N."/>
            <person name="Veneault-Fourrey C."/>
            <person name="LaButti K."/>
            <person name="Lindquist E.A."/>
            <person name="Lipzen A."/>
            <person name="Lundell T."/>
            <person name="Morin E."/>
            <person name="Murat C."/>
            <person name="Riley R."/>
            <person name="Ohm R."/>
            <person name="Sun H."/>
            <person name="Tunlid A."/>
            <person name="Henrissat B."/>
            <person name="Grigoriev I.V."/>
            <person name="Hibbett D.S."/>
            <person name="Martin F."/>
        </authorList>
    </citation>
    <scope>NUCLEOTIDE SEQUENCE [LARGE SCALE GENOMIC DNA]</scope>
    <source>
        <strain evidence="1 2">FD-325 SS-3</strain>
    </source>
</reference>
<keyword evidence="2" id="KW-1185">Reference proteome</keyword>
<evidence type="ECO:0000313" key="1">
    <source>
        <dbReference type="EMBL" id="KII83042.1"/>
    </source>
</evidence>
<feature type="non-terminal residue" evidence="1">
    <location>
        <position position="105"/>
    </location>
</feature>
<evidence type="ECO:0000313" key="2">
    <source>
        <dbReference type="Proteomes" id="UP000053263"/>
    </source>
</evidence>
<gene>
    <name evidence="1" type="ORF">PLICRDRAFT_60431</name>
</gene>
<protein>
    <recommendedName>
        <fullName evidence="3">Aspartic peptidase DDI1-type domain-containing protein</fullName>
    </recommendedName>
</protein>
<proteinExistence type="predicted"/>
<dbReference type="OrthoDB" id="5535068at2759"/>
<dbReference type="AlphaFoldDB" id="A0A0C9SPV9"/>
<sequence>SAISSRITEDQVVNQILDTKISLSFGEMLASSKELSNQMIDLLKARNSRAPVMRITATDTYMRSPLIWIKIECDRGIVDAIIDTGLQLNVVHRDVWLKKIGRPMD</sequence>
<dbReference type="HOGENOM" id="CLU_138923_1_1_1"/>
<name>A0A0C9SPV9_PLICR</name>
<accession>A0A0C9SPV9</accession>
<dbReference type="EMBL" id="KN832586">
    <property type="protein sequence ID" value="KII83042.1"/>
    <property type="molecule type" value="Genomic_DNA"/>
</dbReference>
<evidence type="ECO:0008006" key="3">
    <source>
        <dbReference type="Google" id="ProtNLM"/>
    </source>
</evidence>
<organism evidence="1 2">
    <name type="scientific">Plicaturopsis crispa FD-325 SS-3</name>
    <dbReference type="NCBI Taxonomy" id="944288"/>
    <lineage>
        <taxon>Eukaryota</taxon>
        <taxon>Fungi</taxon>
        <taxon>Dikarya</taxon>
        <taxon>Basidiomycota</taxon>
        <taxon>Agaricomycotina</taxon>
        <taxon>Agaricomycetes</taxon>
        <taxon>Agaricomycetidae</taxon>
        <taxon>Amylocorticiales</taxon>
        <taxon>Amylocorticiaceae</taxon>
        <taxon>Plicatura</taxon>
        <taxon>Plicaturopsis crispa</taxon>
    </lineage>
</organism>
<feature type="non-terminal residue" evidence="1">
    <location>
        <position position="1"/>
    </location>
</feature>